<gene>
    <name evidence="1" type="ORF">rosmuc_03044</name>
</gene>
<dbReference type="Proteomes" id="UP000030021">
    <property type="component" value="Unassembled WGS sequence"/>
</dbReference>
<sequence length="71" mass="7954">MATPAEVANDLDAQSKRFARTQFPCVSKSCARGAETIRHLMEKVVLLEEAAEAEALAFERYRNCEDLHAQD</sequence>
<evidence type="ECO:0000313" key="2">
    <source>
        <dbReference type="Proteomes" id="UP000030021"/>
    </source>
</evidence>
<proteinExistence type="predicted"/>
<dbReference type="PATRIC" id="fig|1288298.3.peg.3056"/>
<accession>A0A0A0HIJ1</accession>
<dbReference type="OrthoDB" id="7876273at2"/>
<reference evidence="1 2" key="1">
    <citation type="submission" date="2013-01" db="EMBL/GenBank/DDBJ databases">
        <authorList>
            <person name="Fiebig A."/>
            <person name="Goeker M."/>
            <person name="Klenk H.-P.P."/>
        </authorList>
    </citation>
    <scope>NUCLEOTIDE SEQUENCE [LARGE SCALE GENOMIC DNA]</scope>
    <source>
        <strain evidence="1 2">DSM 17069</strain>
    </source>
</reference>
<name>A0A0A0HIJ1_9RHOB</name>
<evidence type="ECO:0000313" key="1">
    <source>
        <dbReference type="EMBL" id="KGM86751.1"/>
    </source>
</evidence>
<dbReference type="AlphaFoldDB" id="A0A0A0HIJ1"/>
<dbReference type="EMBL" id="AONH01000016">
    <property type="protein sequence ID" value="KGM86751.1"/>
    <property type="molecule type" value="Genomic_DNA"/>
</dbReference>
<protein>
    <submittedName>
        <fullName evidence="1">Uncharacterized protein</fullName>
    </submittedName>
</protein>
<organism evidence="1 2">
    <name type="scientific">Roseovarius mucosus DSM 17069</name>
    <dbReference type="NCBI Taxonomy" id="1288298"/>
    <lineage>
        <taxon>Bacteria</taxon>
        <taxon>Pseudomonadati</taxon>
        <taxon>Pseudomonadota</taxon>
        <taxon>Alphaproteobacteria</taxon>
        <taxon>Rhodobacterales</taxon>
        <taxon>Roseobacteraceae</taxon>
        <taxon>Roseovarius</taxon>
    </lineage>
</organism>
<dbReference type="RefSeq" id="WP_037268683.1">
    <property type="nucleotide sequence ID" value="NZ_KN293975.1"/>
</dbReference>
<comment type="caution">
    <text evidence="1">The sequence shown here is derived from an EMBL/GenBank/DDBJ whole genome shotgun (WGS) entry which is preliminary data.</text>
</comment>
<dbReference type="HOGENOM" id="CLU_2737542_0_0_5"/>